<reference evidence="17" key="1">
    <citation type="submission" date="2017-02" db="UniProtKB">
        <authorList>
            <consortium name="WormBaseParasite"/>
        </authorList>
    </citation>
    <scope>IDENTIFICATION</scope>
</reference>
<keyword evidence="4 10" id="KW-0378">Hydrolase</keyword>
<evidence type="ECO:0000256" key="6">
    <source>
        <dbReference type="ARBA" id="ARBA00023049"/>
    </source>
</evidence>
<name>A0A0N4TPR1_BRUPA</name>
<evidence type="ECO:0000256" key="11">
    <source>
        <dbReference type="RuleBase" id="RU361183"/>
    </source>
</evidence>
<feature type="domain" description="ShKT" evidence="13">
    <location>
        <begin position="514"/>
        <end position="547"/>
    </location>
</feature>
<dbReference type="EMBL" id="UZAD01013189">
    <property type="protein sequence ID" value="VDN91696.1"/>
    <property type="molecule type" value="Genomic_DNA"/>
</dbReference>
<organism evidence="17">
    <name type="scientific">Brugia pahangi</name>
    <name type="common">Filarial nematode worm</name>
    <dbReference type="NCBI Taxonomy" id="6280"/>
    <lineage>
        <taxon>Eukaryota</taxon>
        <taxon>Metazoa</taxon>
        <taxon>Ecdysozoa</taxon>
        <taxon>Nematoda</taxon>
        <taxon>Chromadorea</taxon>
        <taxon>Rhabditida</taxon>
        <taxon>Spirurina</taxon>
        <taxon>Spiruromorpha</taxon>
        <taxon>Filarioidea</taxon>
        <taxon>Onchocercidae</taxon>
        <taxon>Brugia</taxon>
    </lineage>
</organism>
<dbReference type="InterPro" id="IPR034035">
    <property type="entry name" value="Astacin-like_dom"/>
</dbReference>
<dbReference type="PANTHER" id="PTHR10127">
    <property type="entry name" value="DISCOIDIN, CUB, EGF, LAMININ , AND ZINC METALLOPROTEASE DOMAIN CONTAINING"/>
    <property type="match status" value="1"/>
</dbReference>
<proteinExistence type="predicted"/>
<keyword evidence="2 10" id="KW-0645">Protease</keyword>
<keyword evidence="7" id="KW-0865">Zymogen</keyword>
<dbReference type="PANTHER" id="PTHR10127:SF802">
    <property type="entry name" value="ZINC METALLOPROTEINASE NAS-10"/>
    <property type="match status" value="1"/>
</dbReference>
<evidence type="ECO:0000256" key="3">
    <source>
        <dbReference type="ARBA" id="ARBA00022723"/>
    </source>
</evidence>
<evidence type="ECO:0000313" key="17">
    <source>
        <dbReference type="WBParaSite" id="BPAG_0001054801-mRNA-1"/>
    </source>
</evidence>
<evidence type="ECO:0000256" key="4">
    <source>
        <dbReference type="ARBA" id="ARBA00022801"/>
    </source>
</evidence>
<evidence type="ECO:0000256" key="1">
    <source>
        <dbReference type="ARBA" id="ARBA00002657"/>
    </source>
</evidence>
<dbReference type="Pfam" id="PF01549">
    <property type="entry name" value="ShK"/>
    <property type="match status" value="1"/>
</dbReference>
<evidence type="ECO:0000259" key="14">
    <source>
        <dbReference type="PROSITE" id="PS51864"/>
    </source>
</evidence>
<protein>
    <recommendedName>
        <fullName evidence="11">Metalloendopeptidase</fullName>
        <ecNumber evidence="11">3.4.24.-</ecNumber>
    </recommendedName>
</protein>
<feature type="binding site" evidence="10">
    <location>
        <position position="409"/>
    </location>
    <ligand>
        <name>Zn(2+)</name>
        <dbReference type="ChEBI" id="CHEBI:29105"/>
        <note>catalytic</note>
    </ligand>
</feature>
<dbReference type="CDD" id="cd04280">
    <property type="entry name" value="ZnMc_astacin_like"/>
    <property type="match status" value="1"/>
</dbReference>
<evidence type="ECO:0000256" key="2">
    <source>
        <dbReference type="ARBA" id="ARBA00022670"/>
    </source>
</evidence>
<dbReference type="PROSITE" id="PS51670">
    <property type="entry name" value="SHKT"/>
    <property type="match status" value="1"/>
</dbReference>
<dbReference type="SMART" id="SM00254">
    <property type="entry name" value="ShKT"/>
    <property type="match status" value="1"/>
</dbReference>
<dbReference type="InterPro" id="IPR024079">
    <property type="entry name" value="MetalloPept_cat_dom_sf"/>
</dbReference>
<accession>A0A0N4TPR1</accession>
<feature type="domain" description="Peptidase M12A" evidence="14">
    <location>
        <begin position="305"/>
        <end position="511"/>
    </location>
</feature>
<comment type="cofactor">
    <cofactor evidence="10 11">
        <name>Zn(2+)</name>
        <dbReference type="ChEBI" id="CHEBI:29105"/>
    </cofactor>
    <text evidence="10 11">Binds 1 zinc ion per subunit.</text>
</comment>
<gene>
    <name evidence="15" type="ORF">BPAG_LOCUS10510</name>
</gene>
<dbReference type="Gene3D" id="3.40.390.10">
    <property type="entry name" value="Collagenase (Catalytic Domain)"/>
    <property type="match status" value="1"/>
</dbReference>
<dbReference type="PROSITE" id="PS51864">
    <property type="entry name" value="ASTACIN"/>
    <property type="match status" value="1"/>
</dbReference>
<comment type="function">
    <text evidence="1">Metalloprotease.</text>
</comment>
<feature type="active site" evidence="10">
    <location>
        <position position="406"/>
    </location>
</feature>
<dbReference type="SMART" id="SM00235">
    <property type="entry name" value="ZnMc"/>
    <property type="match status" value="1"/>
</dbReference>
<evidence type="ECO:0000256" key="5">
    <source>
        <dbReference type="ARBA" id="ARBA00022833"/>
    </source>
</evidence>
<evidence type="ECO:0000256" key="12">
    <source>
        <dbReference type="SAM" id="MobiDB-lite"/>
    </source>
</evidence>
<keyword evidence="8" id="KW-1015">Disulfide bond</keyword>
<keyword evidence="6 10" id="KW-0482">Metalloprotease</keyword>
<dbReference type="PRINTS" id="PR00480">
    <property type="entry name" value="ASTACIN"/>
</dbReference>
<feature type="binding site" evidence="10">
    <location>
        <position position="405"/>
    </location>
    <ligand>
        <name>Zn(2+)</name>
        <dbReference type="ChEBI" id="CHEBI:29105"/>
        <note>catalytic</note>
    </ligand>
</feature>
<evidence type="ECO:0000256" key="9">
    <source>
        <dbReference type="PROSITE-ProRule" id="PRU01005"/>
    </source>
</evidence>
<evidence type="ECO:0000313" key="15">
    <source>
        <dbReference type="EMBL" id="VDN91696.1"/>
    </source>
</evidence>
<dbReference type="WBParaSite" id="BPAG_0001054801-mRNA-1">
    <property type="protein sequence ID" value="BPAG_0001054801-mRNA-1"/>
    <property type="gene ID" value="BPAG_0001054801"/>
</dbReference>
<evidence type="ECO:0000256" key="10">
    <source>
        <dbReference type="PROSITE-ProRule" id="PRU01211"/>
    </source>
</evidence>
<feature type="compositionally biased region" description="Pro residues" evidence="12">
    <location>
        <begin position="56"/>
        <end position="74"/>
    </location>
</feature>
<dbReference type="STRING" id="6280.A0A0N4TPR1"/>
<comment type="caution">
    <text evidence="9">Lacks conserved residue(s) required for the propagation of feature annotation.</text>
</comment>
<dbReference type="GO" id="GO:0008270">
    <property type="term" value="F:zinc ion binding"/>
    <property type="evidence" value="ECO:0007669"/>
    <property type="project" value="UniProtKB-UniRule"/>
</dbReference>
<dbReference type="EC" id="3.4.24.-" evidence="11"/>
<dbReference type="Proteomes" id="UP000278627">
    <property type="component" value="Unassembled WGS sequence"/>
</dbReference>
<dbReference type="InterPro" id="IPR003582">
    <property type="entry name" value="ShKT_dom"/>
</dbReference>
<dbReference type="InterPro" id="IPR001506">
    <property type="entry name" value="Peptidase_M12A"/>
</dbReference>
<dbReference type="GO" id="GO:0006508">
    <property type="term" value="P:proteolysis"/>
    <property type="evidence" value="ECO:0007669"/>
    <property type="project" value="UniProtKB-KW"/>
</dbReference>
<reference evidence="15 16" key="2">
    <citation type="submission" date="2018-11" db="EMBL/GenBank/DDBJ databases">
        <authorList>
            <consortium name="Pathogen Informatics"/>
        </authorList>
    </citation>
    <scope>NUCLEOTIDE SEQUENCE [LARGE SCALE GENOMIC DNA]</scope>
</reference>
<dbReference type="SUPFAM" id="SSF55486">
    <property type="entry name" value="Metalloproteases ('zincins'), catalytic domain"/>
    <property type="match status" value="1"/>
</dbReference>
<evidence type="ECO:0000256" key="8">
    <source>
        <dbReference type="ARBA" id="ARBA00023157"/>
    </source>
</evidence>
<keyword evidence="5 10" id="KW-0862">Zinc</keyword>
<keyword evidence="16" id="KW-1185">Reference proteome</keyword>
<dbReference type="GO" id="GO:0004222">
    <property type="term" value="F:metalloendopeptidase activity"/>
    <property type="evidence" value="ECO:0007669"/>
    <property type="project" value="UniProtKB-UniRule"/>
</dbReference>
<feature type="region of interest" description="Disordered" evidence="12">
    <location>
        <begin position="51"/>
        <end position="74"/>
    </location>
</feature>
<evidence type="ECO:0000256" key="7">
    <source>
        <dbReference type="ARBA" id="ARBA00023145"/>
    </source>
</evidence>
<evidence type="ECO:0000259" key="13">
    <source>
        <dbReference type="PROSITE" id="PS51670"/>
    </source>
</evidence>
<dbReference type="InterPro" id="IPR006026">
    <property type="entry name" value="Peptidase_Metallo"/>
</dbReference>
<dbReference type="Pfam" id="PF01400">
    <property type="entry name" value="Astacin"/>
    <property type="match status" value="1"/>
</dbReference>
<keyword evidence="3 10" id="KW-0479">Metal-binding</keyword>
<evidence type="ECO:0000313" key="16">
    <source>
        <dbReference type="Proteomes" id="UP000278627"/>
    </source>
</evidence>
<sequence>MLLILITCTEIFRGINCKPQMIMHHSPSSQQLPPILMPANNRPESDDRLLLRMLSPSPPPLPPPPPLLPPPPLPPPLPLPPSPLLLPPHSSLLPLSFLNVDDIPFLMDHFAPTPFDHIPPRAFQQIQMFCYRYPAHSKCRKKEWRTVQTVSFPTQKNASDFLSIPEIPQVDVLKNVPKSLIAGAPRFAFRELKKENRETLLKTCLYEVKCLQQEEKSTLKREQIADLEINLAKKKGIDNLEDHVELRLMRTQQVKNSLLEFAGIADSVVPADDGTFQDDVLLTVQQSNHLINSINNPEVRKKRQSLFLDDLPNEKWNVTKPIKYVLDSSLEIKDGKLVMKALDEIGLQTCIKFELVEEQPNESHLLFVKIPQSNICGLSYIGRMEDVNPIYLSFACEENFGIIIHETLHALGINHQQLRFDRDDYLIVMWENINPKLYDYFAVSDLKKFTSYGVSYDYYSIMHYGPYVGGVNSNKPTLVPKYQSERFLKVIGQRKALSDKDVELLTAMYCSKGCTDTNVYCGFWALKQLCTDSSWMNKNCRKSCGLC</sequence>
<dbReference type="AlphaFoldDB" id="A0A0N4TPR1"/>
<feature type="binding site" evidence="10">
    <location>
        <position position="415"/>
    </location>
    <ligand>
        <name>Zn(2+)</name>
        <dbReference type="ChEBI" id="CHEBI:29105"/>
        <note>catalytic</note>
    </ligand>
</feature>